<dbReference type="PANTHER" id="PTHR35277">
    <property type="entry name" value="OS09G0363700 PROTEIN"/>
    <property type="match status" value="1"/>
</dbReference>
<feature type="region of interest" description="Disordered" evidence="1">
    <location>
        <begin position="1"/>
        <end position="20"/>
    </location>
</feature>
<comment type="caution">
    <text evidence="2">The sequence shown here is derived from an EMBL/GenBank/DDBJ whole genome shotgun (WGS) entry which is preliminary data.</text>
</comment>
<name>A0A7J0DWI0_9ERIC</name>
<organism evidence="2 3">
    <name type="scientific">Actinidia rufa</name>
    <dbReference type="NCBI Taxonomy" id="165716"/>
    <lineage>
        <taxon>Eukaryota</taxon>
        <taxon>Viridiplantae</taxon>
        <taxon>Streptophyta</taxon>
        <taxon>Embryophyta</taxon>
        <taxon>Tracheophyta</taxon>
        <taxon>Spermatophyta</taxon>
        <taxon>Magnoliopsida</taxon>
        <taxon>eudicotyledons</taxon>
        <taxon>Gunneridae</taxon>
        <taxon>Pentapetalae</taxon>
        <taxon>asterids</taxon>
        <taxon>Ericales</taxon>
        <taxon>Actinidiaceae</taxon>
        <taxon>Actinidia</taxon>
    </lineage>
</organism>
<dbReference type="Proteomes" id="UP000585474">
    <property type="component" value="Unassembled WGS sequence"/>
</dbReference>
<accession>A0A7J0DWI0</accession>
<dbReference type="OrthoDB" id="1932113at2759"/>
<feature type="compositionally biased region" description="Basic residues" evidence="1">
    <location>
        <begin position="256"/>
        <end position="267"/>
    </location>
</feature>
<feature type="compositionally biased region" description="Basic and acidic residues" evidence="1">
    <location>
        <begin position="143"/>
        <end position="169"/>
    </location>
</feature>
<feature type="region of interest" description="Disordered" evidence="1">
    <location>
        <begin position="142"/>
        <end position="290"/>
    </location>
</feature>
<feature type="compositionally biased region" description="Basic and acidic residues" evidence="1">
    <location>
        <begin position="84"/>
        <end position="110"/>
    </location>
</feature>
<feature type="region of interest" description="Disordered" evidence="1">
    <location>
        <begin position="34"/>
        <end position="60"/>
    </location>
</feature>
<evidence type="ECO:0000313" key="3">
    <source>
        <dbReference type="Proteomes" id="UP000585474"/>
    </source>
</evidence>
<sequence>MAESKSHPSNTISDKDVKAHNLLERSKEKIKAIVHTKKSHHHHKESHGIRDDIDENTPISDVKAPNVFERVHEEIEALVQTIHPKKEAKSHDVHTKKSQHHSKESHGIRDDIDENTPISDVKAPNVFERVHEEIEALVQTIHPKKEAKSHDVHTKKSQQHHKESHGIRDDIDENTPISDVKAPNVFERAHEEIEALVQTIHPKKEAKSHANETETRNGNTKAESKPEKSASVSQEKDTKAPNLIERAKEEIEAIAHKSKSPHHHHKETHGTGDDIDENTSISKVKGPNVFERAKEDIEALVQTIHPKKESDNVVPSPKKESGFRMSIGKWLEKVCAPWGHKRD</sequence>
<dbReference type="AlphaFoldDB" id="A0A7J0DWI0"/>
<dbReference type="EMBL" id="BJWL01000418">
    <property type="protein sequence ID" value="GFS43388.1"/>
    <property type="molecule type" value="Genomic_DNA"/>
</dbReference>
<dbReference type="PANTHER" id="PTHR35277:SF10">
    <property type="entry name" value="OS09G0363700 PROTEIN"/>
    <property type="match status" value="1"/>
</dbReference>
<feature type="compositionally biased region" description="Basic and acidic residues" evidence="1">
    <location>
        <begin position="202"/>
        <end position="215"/>
    </location>
</feature>
<gene>
    <name evidence="2" type="ORF">Acr_00g0084910</name>
</gene>
<evidence type="ECO:0000313" key="2">
    <source>
        <dbReference type="EMBL" id="GFS43388.1"/>
    </source>
</evidence>
<feature type="region of interest" description="Disordered" evidence="1">
    <location>
        <begin position="82"/>
        <end position="124"/>
    </location>
</feature>
<evidence type="ECO:0000256" key="1">
    <source>
        <dbReference type="SAM" id="MobiDB-lite"/>
    </source>
</evidence>
<feature type="compositionally biased region" description="Basic residues" evidence="1">
    <location>
        <begin position="34"/>
        <end position="45"/>
    </location>
</feature>
<reference evidence="3" key="1">
    <citation type="submission" date="2019-07" db="EMBL/GenBank/DDBJ databases">
        <title>De Novo Assembly of kiwifruit Actinidia rufa.</title>
        <authorList>
            <person name="Sugita-Konishi S."/>
            <person name="Sato K."/>
            <person name="Mori E."/>
            <person name="Abe Y."/>
            <person name="Kisaki G."/>
            <person name="Hamano K."/>
            <person name="Suezawa K."/>
            <person name="Otani M."/>
            <person name="Fukuda T."/>
            <person name="Manabe T."/>
            <person name="Gomi K."/>
            <person name="Tabuchi M."/>
            <person name="Akimitsu K."/>
            <person name="Kataoka I."/>
        </authorList>
    </citation>
    <scope>NUCLEOTIDE SEQUENCE [LARGE SCALE GENOMIC DNA]</scope>
    <source>
        <strain evidence="3">cv. Fuchu</strain>
    </source>
</reference>
<keyword evidence="3" id="KW-1185">Reference proteome</keyword>
<proteinExistence type="predicted"/>
<protein>
    <submittedName>
        <fullName evidence="2">Uncharacterized protein</fullName>
    </submittedName>
</protein>
<feature type="compositionally biased region" description="Basic and acidic residues" evidence="1">
    <location>
        <begin position="222"/>
        <end position="255"/>
    </location>
</feature>